<organism evidence="4 5">
    <name type="scientific">Paenimyroides baculatum</name>
    <dbReference type="NCBI Taxonomy" id="2608000"/>
    <lineage>
        <taxon>Bacteria</taxon>
        <taxon>Pseudomonadati</taxon>
        <taxon>Bacteroidota</taxon>
        <taxon>Flavobacteriia</taxon>
        <taxon>Flavobacteriales</taxon>
        <taxon>Flavobacteriaceae</taxon>
        <taxon>Paenimyroides</taxon>
    </lineage>
</organism>
<reference evidence="4 5" key="1">
    <citation type="submission" date="2019-09" db="EMBL/GenBank/DDBJ databases">
        <title>Genome sequence and assembly of Flavobacterium sp.</title>
        <authorList>
            <person name="Chhetri G."/>
        </authorList>
    </citation>
    <scope>NUCLEOTIDE SEQUENCE [LARGE SCALE GENOMIC DNA]</scope>
    <source>
        <strain evidence="4 5">SNL9</strain>
    </source>
</reference>
<dbReference type="Pfam" id="PF18962">
    <property type="entry name" value="Por_Secre_tail"/>
    <property type="match status" value="1"/>
</dbReference>
<dbReference type="Proteomes" id="UP000325141">
    <property type="component" value="Unassembled WGS sequence"/>
</dbReference>
<comment type="caution">
    <text evidence="4">The sequence shown here is derived from an EMBL/GenBank/DDBJ whole genome shotgun (WGS) entry which is preliminary data.</text>
</comment>
<evidence type="ECO:0000313" key="5">
    <source>
        <dbReference type="Proteomes" id="UP000325141"/>
    </source>
</evidence>
<accession>A0A5M6CT60</accession>
<evidence type="ECO:0000259" key="3">
    <source>
        <dbReference type="Pfam" id="PF18962"/>
    </source>
</evidence>
<dbReference type="Gene3D" id="2.60.120.200">
    <property type="match status" value="2"/>
</dbReference>
<dbReference type="RefSeq" id="WP_150009790.1">
    <property type="nucleotide sequence ID" value="NZ_VWSG01000001.1"/>
</dbReference>
<name>A0A5M6CT60_9FLAO</name>
<dbReference type="EMBL" id="VWSG01000001">
    <property type="protein sequence ID" value="KAA5538421.1"/>
    <property type="molecule type" value="Genomic_DNA"/>
</dbReference>
<dbReference type="InterPro" id="IPR026444">
    <property type="entry name" value="Secre_tail"/>
</dbReference>
<feature type="signal peptide" evidence="2">
    <location>
        <begin position="1"/>
        <end position="28"/>
    </location>
</feature>
<protein>
    <submittedName>
        <fullName evidence="4">T9SS type A sorting domain-containing protein</fullName>
    </submittedName>
</protein>
<dbReference type="NCBIfam" id="TIGR04183">
    <property type="entry name" value="Por_Secre_tail"/>
    <property type="match status" value="1"/>
</dbReference>
<proteinExistence type="predicted"/>
<evidence type="ECO:0000256" key="1">
    <source>
        <dbReference type="ARBA" id="ARBA00022729"/>
    </source>
</evidence>
<evidence type="ECO:0000256" key="2">
    <source>
        <dbReference type="SAM" id="SignalP"/>
    </source>
</evidence>
<sequence>MNNFYATKKRLTSLCLLAVGLLSYNANSQCTTPVTTLSENFSSFNNGDAFPLNCWSFVANPAAPAMPPIPLGYINEDTSVTPSEKAVAMYSYTYTTRSFYLISPAVSTINGAYHLKFDAKLFSALATGSTLQVGTLDSNTNVANFSPVGTAVSPTTTNQTFTSIAIPATTGHQYVAIKFTPAGNHSTILVDNIIWEAAPCVPVATFLETFDSFTAFPEKCWTGTNFSASDITMKTISGTNKGLQLYSGFATGDIIVASPEVSTIDGNHLLSFDIVSINIPGSTIQVGTMTDNTDFTTFSAVGTPFAPIAGTTHQTAKIPANTGHKYVAIKFIHGGGHKALVLDNVEWTTTASTDKFDTSKVTVYPNPTSGIFNVDSELNIAQIEVFNSTGQKVLTTANKEINLQNAANGLYFVTVTTNEGTQGTYKLIKK</sequence>
<feature type="chain" id="PRO_5024338794" evidence="2">
    <location>
        <begin position="29"/>
        <end position="430"/>
    </location>
</feature>
<feature type="domain" description="Secretion system C-terminal sorting" evidence="3">
    <location>
        <begin position="363"/>
        <end position="427"/>
    </location>
</feature>
<keyword evidence="5" id="KW-1185">Reference proteome</keyword>
<gene>
    <name evidence="4" type="ORF">F0460_02130</name>
</gene>
<dbReference type="AlphaFoldDB" id="A0A5M6CT60"/>
<evidence type="ECO:0000313" key="4">
    <source>
        <dbReference type="EMBL" id="KAA5538421.1"/>
    </source>
</evidence>
<keyword evidence="1 2" id="KW-0732">Signal</keyword>